<comment type="caution">
    <text evidence="1">The sequence shown here is derived from an EMBL/GenBank/DDBJ whole genome shotgun (WGS) entry which is preliminary data.</text>
</comment>
<dbReference type="Proteomes" id="UP001139981">
    <property type="component" value="Unassembled WGS sequence"/>
</dbReference>
<evidence type="ECO:0000313" key="1">
    <source>
        <dbReference type="EMBL" id="KAJ2892079.1"/>
    </source>
</evidence>
<keyword evidence="2" id="KW-1185">Reference proteome</keyword>
<evidence type="ECO:0000313" key="2">
    <source>
        <dbReference type="Proteomes" id="UP001139981"/>
    </source>
</evidence>
<gene>
    <name evidence="1" type="ORF">IWW38_003353</name>
</gene>
<sequence>MFSRNAFSKVRVLGLGPRSSVFAPSSFRALGTVSSSRRQELVSHLEPSSLARPPPASNSVLYADSLPIDAKEQVMDGIYCKIADRYETVLEIMSLGMNQMWKRRFVHLMKPAAGQKMLDVAGGTGQIARNYLKYQDSRNKDTTSSVHVVDLNEQMLRVGRHRLAGSQWVKDRRISFAHGNAESLKGIADNSFDIYSISAGMHNIPRPERALSEAFRVLKPGGLFACLEYGHVDTPVIKQFNRWHLDTLVPALGQLLVNDRASYERLARSARAFPHQKDFAKAIGRAGFVMLPDNEKGYTLMQCGMMVAYFGTKPE</sequence>
<reference evidence="1" key="1">
    <citation type="submission" date="2022-07" db="EMBL/GenBank/DDBJ databases">
        <title>Phylogenomic reconstructions and comparative analyses of Kickxellomycotina fungi.</title>
        <authorList>
            <person name="Reynolds N.K."/>
            <person name="Stajich J.E."/>
            <person name="Barry K."/>
            <person name="Grigoriev I.V."/>
            <person name="Crous P."/>
            <person name="Smith M.E."/>
        </authorList>
    </citation>
    <scope>NUCLEOTIDE SEQUENCE</scope>
    <source>
        <strain evidence="1">CBS 190363</strain>
    </source>
</reference>
<proteinExistence type="predicted"/>
<protein>
    <submittedName>
        <fullName evidence="1">Uncharacterized protein</fullName>
    </submittedName>
</protein>
<dbReference type="EMBL" id="JANBVB010000815">
    <property type="protein sequence ID" value="KAJ2892079.1"/>
    <property type="molecule type" value="Genomic_DNA"/>
</dbReference>
<organism evidence="1 2">
    <name type="scientific">Coemansia aciculifera</name>
    <dbReference type="NCBI Taxonomy" id="417176"/>
    <lineage>
        <taxon>Eukaryota</taxon>
        <taxon>Fungi</taxon>
        <taxon>Fungi incertae sedis</taxon>
        <taxon>Zoopagomycota</taxon>
        <taxon>Kickxellomycotina</taxon>
        <taxon>Kickxellomycetes</taxon>
        <taxon>Kickxellales</taxon>
        <taxon>Kickxellaceae</taxon>
        <taxon>Coemansia</taxon>
    </lineage>
</organism>
<name>A0ACC1M0W7_9FUNG</name>
<accession>A0ACC1M0W7</accession>